<protein>
    <recommendedName>
        <fullName evidence="3">DNA-binding protein HU</fullName>
    </recommendedName>
</protein>
<gene>
    <name evidence="1" type="ORF">MCGM508_01755</name>
</gene>
<dbReference type="Gene3D" id="4.10.520.10">
    <property type="entry name" value="IHF-like DNA-binding proteins"/>
    <property type="match status" value="1"/>
</dbReference>
<accession>A0A0C3A2Q6</accession>
<dbReference type="EMBL" id="JXQB01000001">
    <property type="protein sequence ID" value="KIM13801.1"/>
    <property type="molecule type" value="Genomic_DNA"/>
</dbReference>
<comment type="caution">
    <text evidence="1">The sequence shown here is derived from an EMBL/GenBank/DDBJ whole genome shotgun (WGS) entry which is preliminary data.</text>
</comment>
<sequence>MKKIDFIRNVKDNLDTNYTKTELCQIYDTIVNSIKLQIAENGVFKINGLGKFVLKIFQKVKDLIQ</sequence>
<evidence type="ECO:0008006" key="3">
    <source>
        <dbReference type="Google" id="ProtNLM"/>
    </source>
</evidence>
<dbReference type="SUPFAM" id="SSF47729">
    <property type="entry name" value="IHF-like DNA-binding proteins"/>
    <property type="match status" value="1"/>
</dbReference>
<proteinExistence type="predicted"/>
<dbReference type="Proteomes" id="UP000031975">
    <property type="component" value="Unassembled WGS sequence"/>
</dbReference>
<evidence type="ECO:0000313" key="1">
    <source>
        <dbReference type="EMBL" id="KIM13801.1"/>
    </source>
</evidence>
<dbReference type="InterPro" id="IPR000119">
    <property type="entry name" value="Hist_DNA-bd"/>
</dbReference>
<dbReference type="GO" id="GO:0030527">
    <property type="term" value="F:structural constituent of chromatin"/>
    <property type="evidence" value="ECO:0007669"/>
    <property type="project" value="InterPro"/>
</dbReference>
<organism evidence="1 2">
    <name type="scientific">Mycoplasma capricolum subsp. capricolum</name>
    <dbReference type="NCBI Taxonomy" id="40479"/>
    <lineage>
        <taxon>Bacteria</taxon>
        <taxon>Bacillati</taxon>
        <taxon>Mycoplasmatota</taxon>
        <taxon>Mollicutes</taxon>
        <taxon>Mycoplasmataceae</taxon>
        <taxon>Mycoplasma</taxon>
    </lineage>
</organism>
<reference evidence="1 2" key="1">
    <citation type="submission" date="2015-01" db="EMBL/GenBank/DDBJ databases">
        <title>Draft Genome Sequence of Mycoplasma capricolum subsp. capricolum str. GM508D.</title>
        <authorList>
            <person name="Calcutt M.J."/>
            <person name="Foecking M.F."/>
        </authorList>
    </citation>
    <scope>NUCLEOTIDE SEQUENCE [LARGE SCALE GENOMIC DNA]</scope>
    <source>
        <strain evidence="1 2">GM508D</strain>
    </source>
</reference>
<dbReference type="Pfam" id="PF00216">
    <property type="entry name" value="Bac_DNA_binding"/>
    <property type="match status" value="1"/>
</dbReference>
<name>A0A0C3A2Q6_MYCCA</name>
<dbReference type="InterPro" id="IPR010992">
    <property type="entry name" value="IHF-like_DNA-bd_dom_sf"/>
</dbReference>
<dbReference type="GO" id="GO:0003677">
    <property type="term" value="F:DNA binding"/>
    <property type="evidence" value="ECO:0007669"/>
    <property type="project" value="InterPro"/>
</dbReference>
<dbReference type="AlphaFoldDB" id="A0A0C3A2Q6"/>
<evidence type="ECO:0000313" key="2">
    <source>
        <dbReference type="Proteomes" id="UP000031975"/>
    </source>
</evidence>